<dbReference type="HOGENOM" id="CLU_141388_0_0_1"/>
<organism evidence="1 2">
    <name type="scientific">Galerina marginata (strain CBS 339.88)</name>
    <dbReference type="NCBI Taxonomy" id="685588"/>
    <lineage>
        <taxon>Eukaryota</taxon>
        <taxon>Fungi</taxon>
        <taxon>Dikarya</taxon>
        <taxon>Basidiomycota</taxon>
        <taxon>Agaricomycotina</taxon>
        <taxon>Agaricomycetes</taxon>
        <taxon>Agaricomycetidae</taxon>
        <taxon>Agaricales</taxon>
        <taxon>Agaricineae</taxon>
        <taxon>Strophariaceae</taxon>
        <taxon>Galerina</taxon>
    </lineage>
</organism>
<gene>
    <name evidence="1" type="ORF">GALMADRAFT_72930</name>
</gene>
<evidence type="ECO:0000313" key="1">
    <source>
        <dbReference type="EMBL" id="KDR73223.1"/>
    </source>
</evidence>
<dbReference type="AlphaFoldDB" id="A0A067T2G6"/>
<reference evidence="2" key="1">
    <citation type="journal article" date="2014" name="Proc. Natl. Acad. Sci. U.S.A.">
        <title>Extensive sampling of basidiomycete genomes demonstrates inadequacy of the white-rot/brown-rot paradigm for wood decay fungi.</title>
        <authorList>
            <person name="Riley R."/>
            <person name="Salamov A.A."/>
            <person name="Brown D.W."/>
            <person name="Nagy L.G."/>
            <person name="Floudas D."/>
            <person name="Held B.W."/>
            <person name="Levasseur A."/>
            <person name="Lombard V."/>
            <person name="Morin E."/>
            <person name="Otillar R."/>
            <person name="Lindquist E.A."/>
            <person name="Sun H."/>
            <person name="LaButti K.M."/>
            <person name="Schmutz J."/>
            <person name="Jabbour D."/>
            <person name="Luo H."/>
            <person name="Baker S.E."/>
            <person name="Pisabarro A.G."/>
            <person name="Walton J.D."/>
            <person name="Blanchette R.A."/>
            <person name="Henrissat B."/>
            <person name="Martin F."/>
            <person name="Cullen D."/>
            <person name="Hibbett D.S."/>
            <person name="Grigoriev I.V."/>
        </authorList>
    </citation>
    <scope>NUCLEOTIDE SEQUENCE [LARGE SCALE GENOMIC DNA]</scope>
    <source>
        <strain evidence="2">CBS 339.88</strain>
    </source>
</reference>
<dbReference type="Proteomes" id="UP000027222">
    <property type="component" value="Unassembled WGS sequence"/>
</dbReference>
<protein>
    <submittedName>
        <fullName evidence="1">Uncharacterized protein</fullName>
    </submittedName>
</protein>
<accession>A0A067T2G6</accession>
<dbReference type="OrthoDB" id="412006at2759"/>
<sequence length="185" mass="20774">MGPATDGGRARVPTLEERHPVTKRVVKQAITNEDKSKMFFKAFFPAKPAAAPAPDERMYPPPKWEFEPVTNEQIRRAIRKMKPYKATRSGTVPNSVFTHARELLIPHLGPIFRATDTLEHYPEKWKLTETPVLRKPGKPDYTAPGAYRPIVLSDGFARVLNMCKTEDAVLMAESKGLIPPNHFGG</sequence>
<feature type="non-terminal residue" evidence="1">
    <location>
        <position position="185"/>
    </location>
</feature>
<dbReference type="EMBL" id="KL142386">
    <property type="protein sequence ID" value="KDR73223.1"/>
    <property type="molecule type" value="Genomic_DNA"/>
</dbReference>
<proteinExistence type="predicted"/>
<evidence type="ECO:0000313" key="2">
    <source>
        <dbReference type="Proteomes" id="UP000027222"/>
    </source>
</evidence>
<name>A0A067T2G6_GALM3</name>
<dbReference type="STRING" id="685588.A0A067T2G6"/>
<keyword evidence="2" id="KW-1185">Reference proteome</keyword>